<name>A0ABS1C141_9BACT</name>
<evidence type="ECO:0000313" key="4">
    <source>
        <dbReference type="Proteomes" id="UP000644147"/>
    </source>
</evidence>
<accession>A0ABS1C141</accession>
<organism evidence="3 4">
    <name type="scientific">Adhaeribacter terrigena</name>
    <dbReference type="NCBI Taxonomy" id="2793070"/>
    <lineage>
        <taxon>Bacteria</taxon>
        <taxon>Pseudomonadati</taxon>
        <taxon>Bacteroidota</taxon>
        <taxon>Cytophagia</taxon>
        <taxon>Cytophagales</taxon>
        <taxon>Hymenobacteraceae</taxon>
        <taxon>Adhaeribacter</taxon>
    </lineage>
</organism>
<feature type="domain" description="Secretion system C-terminal sorting" evidence="2">
    <location>
        <begin position="386"/>
        <end position="463"/>
    </location>
</feature>
<evidence type="ECO:0000256" key="1">
    <source>
        <dbReference type="SAM" id="SignalP"/>
    </source>
</evidence>
<dbReference type="InterPro" id="IPR026444">
    <property type="entry name" value="Secre_tail"/>
</dbReference>
<evidence type="ECO:0000259" key="2">
    <source>
        <dbReference type="Pfam" id="PF18962"/>
    </source>
</evidence>
<proteinExistence type="predicted"/>
<feature type="chain" id="PRO_5046345427" evidence="1">
    <location>
        <begin position="21"/>
        <end position="465"/>
    </location>
</feature>
<dbReference type="Pfam" id="PF18962">
    <property type="entry name" value="Por_Secre_tail"/>
    <property type="match status" value="1"/>
</dbReference>
<gene>
    <name evidence="3" type="ORF">I5M27_08590</name>
</gene>
<comment type="caution">
    <text evidence="3">The sequence shown here is derived from an EMBL/GenBank/DDBJ whole genome shotgun (WGS) entry which is preliminary data.</text>
</comment>
<keyword evidence="4" id="KW-1185">Reference proteome</keyword>
<evidence type="ECO:0000313" key="3">
    <source>
        <dbReference type="EMBL" id="MBK0403043.1"/>
    </source>
</evidence>
<protein>
    <submittedName>
        <fullName evidence="3">T9SS type A sorting domain-containing protein</fullName>
    </submittedName>
</protein>
<sequence length="465" mass="51818">MRKLIYILVLAVFFGQSARAQFSTVTKLNSVGISSDTKEKPQSKVWMHAGKYWTVLANFDGTHVWRLDGTTWTNVLKISPSEFGRADCKVAGNIVHIFLFRKTTSYLISVEYEPETSTYKLWSDQTSRVPVIIDTTAETATIDIDTNHRMWLASDNDSAIISMWSDPPYANWSKPVVIMSKVLPDDIGAVIALPMLKKVGIFWSNQRTKRFGFKLHADNAPPENWSADEVPAVQSAINFGSGMADDHMNLSVGRDGTLYCAVKTSYDRPGYPRLALLIRRPSGTWDNLYEVSEIGTRPIVLLNEDIGKIRIVYSAAEAGGDILYKESYTSKIKFSPTFTLLSGKYNHCSSIKNGNYSESVILFSDLLKAFGVIVTDEKKETPELAISPNPMHSGSSTIVFTVPAKSEYSITLYNLGGKLVRILEGYSIVEEKHAIDLEASQIPLGLYILRLQTDKGSKSLKIIRN</sequence>
<dbReference type="NCBIfam" id="TIGR04183">
    <property type="entry name" value="Por_Secre_tail"/>
    <property type="match status" value="1"/>
</dbReference>
<reference evidence="3 4" key="1">
    <citation type="submission" date="2020-12" db="EMBL/GenBank/DDBJ databases">
        <title>Bacterial novel species Adhaeribacter sp. BT258 isolated from soil.</title>
        <authorList>
            <person name="Jung H.-Y."/>
        </authorList>
    </citation>
    <scope>NUCLEOTIDE SEQUENCE [LARGE SCALE GENOMIC DNA]</scope>
    <source>
        <strain evidence="3 4">BT258</strain>
    </source>
</reference>
<feature type="signal peptide" evidence="1">
    <location>
        <begin position="1"/>
        <end position="20"/>
    </location>
</feature>
<dbReference type="RefSeq" id="WP_200505785.1">
    <property type="nucleotide sequence ID" value="NZ_JAEHFX010000003.1"/>
</dbReference>
<keyword evidence="1" id="KW-0732">Signal</keyword>
<dbReference type="EMBL" id="JAEHFX010000003">
    <property type="protein sequence ID" value="MBK0403043.1"/>
    <property type="molecule type" value="Genomic_DNA"/>
</dbReference>
<dbReference type="Proteomes" id="UP000644147">
    <property type="component" value="Unassembled WGS sequence"/>
</dbReference>